<evidence type="ECO:0000256" key="1">
    <source>
        <dbReference type="ARBA" id="ARBA00004418"/>
    </source>
</evidence>
<dbReference type="PANTHER" id="PTHR38439">
    <property type="entry name" value="AURACYANIN-B"/>
    <property type="match status" value="1"/>
</dbReference>
<proteinExistence type="predicted"/>
<dbReference type="RefSeq" id="WP_347703589.1">
    <property type="nucleotide sequence ID" value="NZ_JBDPZD010000001.1"/>
</dbReference>
<organism evidence="7 8">
    <name type="scientific">Roseateles paludis</name>
    <dbReference type="NCBI Taxonomy" id="3145238"/>
    <lineage>
        <taxon>Bacteria</taxon>
        <taxon>Pseudomonadati</taxon>
        <taxon>Pseudomonadota</taxon>
        <taxon>Betaproteobacteria</taxon>
        <taxon>Burkholderiales</taxon>
        <taxon>Sphaerotilaceae</taxon>
        <taxon>Roseateles</taxon>
    </lineage>
</organism>
<dbReference type="CDD" id="cd04211">
    <property type="entry name" value="Cupredoxin_like_2"/>
    <property type="match status" value="1"/>
</dbReference>
<dbReference type="InterPro" id="IPR008972">
    <property type="entry name" value="Cupredoxin"/>
</dbReference>
<sequence>MVYRLIAAAACAALLLLAAAPAQAHDKHSHAAPKKYDAAQVALTPFGRQGDPAKARRTIAIGMSDDMRYTPAEFTVKQGETVRLVISNKGKVLHELVLGTPEQLRKHAEVMRQHPDMDHGDDPSMVHVKPGKKGEVVWQFTQPGEFQYGCLLPGHFEAGMVGKVIVK</sequence>
<dbReference type="PROSITE" id="PS00079">
    <property type="entry name" value="MULTICOPPER_OXIDASE1"/>
    <property type="match status" value="1"/>
</dbReference>
<name>A0ABV0FZB9_9BURK</name>
<evidence type="ECO:0000313" key="8">
    <source>
        <dbReference type="Proteomes" id="UP001495147"/>
    </source>
</evidence>
<gene>
    <name evidence="7" type="ORF">ABDJ85_04750</name>
</gene>
<feature type="chain" id="PRO_5047417997" evidence="5">
    <location>
        <begin position="25"/>
        <end position="167"/>
    </location>
</feature>
<keyword evidence="5" id="KW-0732">Signal</keyword>
<evidence type="ECO:0000256" key="3">
    <source>
        <dbReference type="ARBA" id="ARBA00022764"/>
    </source>
</evidence>
<reference evidence="7 8" key="1">
    <citation type="submission" date="2024-05" db="EMBL/GenBank/DDBJ databases">
        <title>Roseateles sp. DJS-2-20 16S ribosomal RNA gene Genome sequencing and assembly.</title>
        <authorList>
            <person name="Woo H."/>
        </authorList>
    </citation>
    <scope>NUCLEOTIDE SEQUENCE [LARGE SCALE GENOMIC DNA]</scope>
    <source>
        <strain evidence="7 8">DJS-2-20</strain>
    </source>
</reference>
<dbReference type="SUPFAM" id="SSF49503">
    <property type="entry name" value="Cupredoxins"/>
    <property type="match status" value="1"/>
</dbReference>
<dbReference type="InterPro" id="IPR033138">
    <property type="entry name" value="Cu_oxidase_CS"/>
</dbReference>
<keyword evidence="3" id="KW-0574">Periplasm</keyword>
<dbReference type="Proteomes" id="UP001495147">
    <property type="component" value="Unassembled WGS sequence"/>
</dbReference>
<evidence type="ECO:0000256" key="5">
    <source>
        <dbReference type="SAM" id="SignalP"/>
    </source>
</evidence>
<comment type="caution">
    <text evidence="7">The sequence shown here is derived from an EMBL/GenBank/DDBJ whole genome shotgun (WGS) entry which is preliminary data.</text>
</comment>
<evidence type="ECO:0000313" key="7">
    <source>
        <dbReference type="EMBL" id="MEO3690767.1"/>
    </source>
</evidence>
<accession>A0ABV0FZB9</accession>
<feature type="signal peptide" evidence="5">
    <location>
        <begin position="1"/>
        <end position="24"/>
    </location>
</feature>
<dbReference type="InterPro" id="IPR050845">
    <property type="entry name" value="Cu-binding_ET"/>
</dbReference>
<evidence type="ECO:0000256" key="4">
    <source>
        <dbReference type="ARBA" id="ARBA00023008"/>
    </source>
</evidence>
<dbReference type="InterPro" id="IPR000923">
    <property type="entry name" value="BlueCu_1"/>
</dbReference>
<keyword evidence="4" id="KW-0186">Copper</keyword>
<protein>
    <submittedName>
        <fullName evidence="7">Cupredoxin family protein</fullName>
    </submittedName>
</protein>
<feature type="domain" description="Blue (type 1) copper" evidence="6">
    <location>
        <begin position="64"/>
        <end position="167"/>
    </location>
</feature>
<keyword evidence="2" id="KW-0479">Metal-binding</keyword>
<evidence type="ECO:0000256" key="2">
    <source>
        <dbReference type="ARBA" id="ARBA00022723"/>
    </source>
</evidence>
<dbReference type="EMBL" id="JBDPZD010000001">
    <property type="protein sequence ID" value="MEO3690767.1"/>
    <property type="molecule type" value="Genomic_DNA"/>
</dbReference>
<keyword evidence="8" id="KW-1185">Reference proteome</keyword>
<comment type="subcellular location">
    <subcellularLocation>
        <location evidence="1">Periplasm</location>
    </subcellularLocation>
</comment>
<dbReference type="Pfam" id="PF00127">
    <property type="entry name" value="Copper-bind"/>
    <property type="match status" value="1"/>
</dbReference>
<dbReference type="Gene3D" id="2.60.40.420">
    <property type="entry name" value="Cupredoxins - blue copper proteins"/>
    <property type="match status" value="1"/>
</dbReference>
<dbReference type="PANTHER" id="PTHR38439:SF3">
    <property type="entry name" value="COPPER-RESISTANT CUPROPROTEIN COPI"/>
    <property type="match status" value="1"/>
</dbReference>
<evidence type="ECO:0000259" key="6">
    <source>
        <dbReference type="Pfam" id="PF00127"/>
    </source>
</evidence>